<evidence type="ECO:0000313" key="2">
    <source>
        <dbReference type="EMBL" id="GGJ48260.1"/>
    </source>
</evidence>
<gene>
    <name evidence="2" type="ORF">GCM10008938_37850</name>
</gene>
<proteinExistence type="predicted"/>
<protein>
    <submittedName>
        <fullName evidence="2">Uncharacterized protein</fullName>
    </submittedName>
</protein>
<keyword evidence="3" id="KW-1185">Reference proteome</keyword>
<feature type="region of interest" description="Disordered" evidence="1">
    <location>
        <begin position="1"/>
        <end position="48"/>
    </location>
</feature>
<comment type="caution">
    <text evidence="2">The sequence shown here is derived from an EMBL/GenBank/DDBJ whole genome shotgun (WGS) entry which is preliminary data.</text>
</comment>
<sequence>MTNPRALNPSSWHLTFQKAHRDDPDTPTRPSPFSSKPNRGEEQNTVWQ</sequence>
<evidence type="ECO:0000256" key="1">
    <source>
        <dbReference type="SAM" id="MobiDB-lite"/>
    </source>
</evidence>
<dbReference type="RefSeq" id="WP_189005357.1">
    <property type="nucleotide sequence ID" value="NZ_BMOD01000018.1"/>
</dbReference>
<name>A0ABQ2DB08_9DEIO</name>
<dbReference type="EMBL" id="BMOD01000018">
    <property type="protein sequence ID" value="GGJ48260.1"/>
    <property type="molecule type" value="Genomic_DNA"/>
</dbReference>
<feature type="compositionally biased region" description="Polar residues" evidence="1">
    <location>
        <begin position="1"/>
        <end position="14"/>
    </location>
</feature>
<reference evidence="3" key="1">
    <citation type="journal article" date="2019" name="Int. J. Syst. Evol. Microbiol.">
        <title>The Global Catalogue of Microorganisms (GCM) 10K type strain sequencing project: providing services to taxonomists for standard genome sequencing and annotation.</title>
        <authorList>
            <consortium name="The Broad Institute Genomics Platform"/>
            <consortium name="The Broad Institute Genome Sequencing Center for Infectious Disease"/>
            <person name="Wu L."/>
            <person name="Ma J."/>
        </authorList>
    </citation>
    <scope>NUCLEOTIDE SEQUENCE [LARGE SCALE GENOMIC DNA]</scope>
    <source>
        <strain evidence="3">JCM 14370</strain>
    </source>
</reference>
<evidence type="ECO:0000313" key="3">
    <source>
        <dbReference type="Proteomes" id="UP000632222"/>
    </source>
</evidence>
<feature type="compositionally biased region" description="Polar residues" evidence="1">
    <location>
        <begin position="31"/>
        <end position="48"/>
    </location>
</feature>
<accession>A0ABQ2DB08</accession>
<dbReference type="Proteomes" id="UP000632222">
    <property type="component" value="Unassembled WGS sequence"/>
</dbReference>
<organism evidence="2 3">
    <name type="scientific">Deinococcus roseus</name>
    <dbReference type="NCBI Taxonomy" id="392414"/>
    <lineage>
        <taxon>Bacteria</taxon>
        <taxon>Thermotogati</taxon>
        <taxon>Deinococcota</taxon>
        <taxon>Deinococci</taxon>
        <taxon>Deinococcales</taxon>
        <taxon>Deinococcaceae</taxon>
        <taxon>Deinococcus</taxon>
    </lineage>
</organism>